<dbReference type="GO" id="GO:0009190">
    <property type="term" value="P:cyclic nucleotide biosynthetic process"/>
    <property type="evidence" value="ECO:0007669"/>
    <property type="project" value="InterPro"/>
</dbReference>
<keyword evidence="4" id="KW-1185">Reference proteome</keyword>
<reference evidence="3 4" key="1">
    <citation type="submission" date="2019-02" db="EMBL/GenBank/DDBJ databases">
        <title>Deep-cultivation of Planctomycetes and their phenomic and genomic characterization uncovers novel biology.</title>
        <authorList>
            <person name="Wiegand S."/>
            <person name="Jogler M."/>
            <person name="Boedeker C."/>
            <person name="Pinto D."/>
            <person name="Vollmers J."/>
            <person name="Rivas-Marin E."/>
            <person name="Kohn T."/>
            <person name="Peeters S.H."/>
            <person name="Heuer A."/>
            <person name="Rast P."/>
            <person name="Oberbeckmann S."/>
            <person name="Bunk B."/>
            <person name="Jeske O."/>
            <person name="Meyerdierks A."/>
            <person name="Storesund J.E."/>
            <person name="Kallscheuer N."/>
            <person name="Luecker S."/>
            <person name="Lage O.M."/>
            <person name="Pohl T."/>
            <person name="Merkel B.J."/>
            <person name="Hornburger P."/>
            <person name="Mueller R.-W."/>
            <person name="Bruemmer F."/>
            <person name="Labrenz M."/>
            <person name="Spormann A.M."/>
            <person name="Op den Camp H."/>
            <person name="Overmann J."/>
            <person name="Amann R."/>
            <person name="Jetten M.S.M."/>
            <person name="Mascher T."/>
            <person name="Medema M.H."/>
            <person name="Devos D.P."/>
            <person name="Kaster A.-K."/>
            <person name="Ovreas L."/>
            <person name="Rohde M."/>
            <person name="Galperin M.Y."/>
            <person name="Jogler C."/>
        </authorList>
    </citation>
    <scope>NUCLEOTIDE SEQUENCE [LARGE SCALE GENOMIC DNA]</scope>
    <source>
        <strain evidence="3 4">ElP</strain>
        <plasmid evidence="4">pelp_1</plasmid>
    </source>
</reference>
<dbReference type="Pfam" id="PF00211">
    <property type="entry name" value="Guanylate_cyc"/>
    <property type="match status" value="1"/>
</dbReference>
<dbReference type="PROSITE" id="PS50125">
    <property type="entry name" value="GUANYLATE_CYCLASE_2"/>
    <property type="match status" value="1"/>
</dbReference>
<proteinExistence type="predicted"/>
<dbReference type="InterPro" id="IPR029787">
    <property type="entry name" value="Nucleotide_cyclase"/>
</dbReference>
<evidence type="ECO:0000313" key="4">
    <source>
        <dbReference type="Proteomes" id="UP000317835"/>
    </source>
</evidence>
<evidence type="ECO:0000259" key="2">
    <source>
        <dbReference type="PROSITE" id="PS50125"/>
    </source>
</evidence>
<dbReference type="GO" id="GO:0004016">
    <property type="term" value="F:adenylate cyclase activity"/>
    <property type="evidence" value="ECO:0007669"/>
    <property type="project" value="UniProtKB-ARBA"/>
</dbReference>
<dbReference type="EMBL" id="CP036427">
    <property type="protein sequence ID" value="QDV39274.1"/>
    <property type="molecule type" value="Genomic_DNA"/>
</dbReference>
<dbReference type="AlphaFoldDB" id="A0A518HEK8"/>
<accession>A0A518HEK8</accession>
<dbReference type="SUPFAM" id="SSF55073">
    <property type="entry name" value="Nucleotide cyclase"/>
    <property type="match status" value="2"/>
</dbReference>
<gene>
    <name evidence="3" type="ORF">ElP_72380</name>
</gene>
<name>A0A518HEK8_9BACT</name>
<dbReference type="RefSeq" id="WP_197447158.1">
    <property type="nucleotide sequence ID" value="NZ_CP036427.1"/>
</dbReference>
<protein>
    <submittedName>
        <fullName evidence="3">Adenylate and Guanylate cyclase catalytic domain protein</fullName>
    </submittedName>
</protein>
<organism evidence="3 4">
    <name type="scientific">Tautonia plasticadhaerens</name>
    <dbReference type="NCBI Taxonomy" id="2527974"/>
    <lineage>
        <taxon>Bacteria</taxon>
        <taxon>Pseudomonadati</taxon>
        <taxon>Planctomycetota</taxon>
        <taxon>Planctomycetia</taxon>
        <taxon>Isosphaerales</taxon>
        <taxon>Isosphaeraceae</taxon>
        <taxon>Tautonia</taxon>
    </lineage>
</organism>
<evidence type="ECO:0000313" key="3">
    <source>
        <dbReference type="EMBL" id="QDV39274.1"/>
    </source>
</evidence>
<dbReference type="Gene3D" id="3.30.70.1230">
    <property type="entry name" value="Nucleotide cyclase"/>
    <property type="match status" value="1"/>
</dbReference>
<dbReference type="CDD" id="cd07302">
    <property type="entry name" value="CHD"/>
    <property type="match status" value="1"/>
</dbReference>
<dbReference type="Proteomes" id="UP000317835">
    <property type="component" value="Plasmid pElP_1"/>
</dbReference>
<dbReference type="InterPro" id="IPR001054">
    <property type="entry name" value="A/G_cyclase"/>
</dbReference>
<dbReference type="GO" id="GO:0035556">
    <property type="term" value="P:intracellular signal transduction"/>
    <property type="evidence" value="ECO:0007669"/>
    <property type="project" value="InterPro"/>
</dbReference>
<evidence type="ECO:0000256" key="1">
    <source>
        <dbReference type="SAM" id="MobiDB-lite"/>
    </source>
</evidence>
<feature type="domain" description="Guanylate cyclase" evidence="2">
    <location>
        <begin position="296"/>
        <end position="435"/>
    </location>
</feature>
<feature type="region of interest" description="Disordered" evidence="1">
    <location>
        <begin position="502"/>
        <end position="526"/>
    </location>
</feature>
<keyword evidence="3" id="KW-0614">Plasmid</keyword>
<dbReference type="KEGG" id="tpla:ElP_72380"/>
<sequence>MAWDEQRARRRVSLHGSGSFEVNVSDLRRDTDFTNLGTKDVRRVQGVHIYVDVPNFHLAVGDAGGDKREQKRLIRAASVLRKVQGDLLREDEIKPIQLQAARLHCLNFKPYDHEDEEECERRVAERAKRAVIMGITLNSYLYDVFNGVFSEVRNLRGAVGIAAGQSYVANIGFHGERERICLGSCANLGAKILDGGGTITLTRPVYDALPECLKGHFSRSRTVSGEVTYQAKGLRWKDHADLAEELGVRYDEDALREKTEGYRDELPLDQIEVVEAGTLIDPDVLTERRCKRTDAIAIFADIDGFTKYVQRAESDDSVASLVRKLHMIRREFHAVIKKDYEGLVIQHQGDRVIALVHTPTGDEGFSDRCRNAVDLAVGIQSSMAHVLNEHLGEQKDLKVAIGLDVGRTLVTRLGKQGRRIVIVLGPEVESAEDLQLRSGGGEIRISRTIHDALPEGTLKGWFRQDGSGAFVAEGLTFPRLDEIEEEESARANRLAVKRAGGGFGIITPGGEPTRPAMGASKPWSGK</sequence>
<geneLocation type="plasmid" evidence="4">
    <name>pelp_1</name>
</geneLocation>